<dbReference type="Pfam" id="PF13671">
    <property type="entry name" value="AAA_33"/>
    <property type="match status" value="1"/>
</dbReference>
<reference evidence="1 2" key="1">
    <citation type="journal article" date="2011" name="Stand. Genomic Sci.">
        <title>Complete genome sequence of Marivirga tractuosa type strain (H-43).</title>
        <authorList>
            <person name="Pagani I."/>
            <person name="Chertkov O."/>
            <person name="Lapidus A."/>
            <person name="Lucas S."/>
            <person name="Del Rio T.G."/>
            <person name="Tice H."/>
            <person name="Copeland A."/>
            <person name="Cheng J.F."/>
            <person name="Nolan M."/>
            <person name="Saunders E."/>
            <person name="Pitluck S."/>
            <person name="Held B."/>
            <person name="Goodwin L."/>
            <person name="Liolios K."/>
            <person name="Ovchinikova G."/>
            <person name="Ivanova N."/>
            <person name="Mavromatis K."/>
            <person name="Pati A."/>
            <person name="Chen A."/>
            <person name="Palaniappan K."/>
            <person name="Land M."/>
            <person name="Hauser L."/>
            <person name="Jeffries C.D."/>
            <person name="Detter J.C."/>
            <person name="Han C."/>
            <person name="Tapia R."/>
            <person name="Ngatchou-Djao O.D."/>
            <person name="Rohde M."/>
            <person name="Goker M."/>
            <person name="Spring S."/>
            <person name="Sikorski J."/>
            <person name="Woyke T."/>
            <person name="Bristow J."/>
            <person name="Eisen J.A."/>
            <person name="Markowitz V."/>
            <person name="Hugenholtz P."/>
            <person name="Klenk H.P."/>
            <person name="Kyrpides N.C."/>
        </authorList>
    </citation>
    <scope>NUCLEOTIDE SEQUENCE [LARGE SCALE GENOMIC DNA]</scope>
    <source>
        <strain evidence="2">ATCC 23168 / DSM 4126 / NBRC 15989 / NCIMB 1408 / VKM B-1430 / H-43</strain>
    </source>
</reference>
<sequence length="168" mass="19571">MSKIHIVFGPQGAGKSTYSKKLADEVKGIHLGIDNWMWKLYGDDLPKSMNLKWIMERVERCEKLIWELSEDISNRGCDVILDLGFTKQEKRKLFKQLAEENGKEIQLHYVSAKHPIRRKRVLDRNVNRGKTFSFEVTPGMFDFMEGEFHKPTESELMNAVIIDTNPKE</sequence>
<keyword evidence="2" id="KW-1185">Reference proteome</keyword>
<dbReference type="HOGENOM" id="CLU_105030_1_0_10"/>
<dbReference type="AlphaFoldDB" id="E4TLH6"/>
<protein>
    <recommendedName>
        <fullName evidence="3">Kinase</fullName>
    </recommendedName>
</protein>
<dbReference type="SUPFAM" id="SSF52540">
    <property type="entry name" value="P-loop containing nucleoside triphosphate hydrolases"/>
    <property type="match status" value="1"/>
</dbReference>
<proteinExistence type="predicted"/>
<evidence type="ECO:0008006" key="3">
    <source>
        <dbReference type="Google" id="ProtNLM"/>
    </source>
</evidence>
<dbReference type="OrthoDB" id="9805698at2"/>
<evidence type="ECO:0000313" key="1">
    <source>
        <dbReference type="EMBL" id="ADR21297.1"/>
    </source>
</evidence>
<evidence type="ECO:0000313" key="2">
    <source>
        <dbReference type="Proteomes" id="UP000008720"/>
    </source>
</evidence>
<dbReference type="KEGG" id="mtt:Ftrac_1306"/>
<dbReference type="Gene3D" id="3.40.50.300">
    <property type="entry name" value="P-loop containing nucleotide triphosphate hydrolases"/>
    <property type="match status" value="1"/>
</dbReference>
<dbReference type="STRING" id="643867.Ftrac_1306"/>
<dbReference type="InterPro" id="IPR027417">
    <property type="entry name" value="P-loop_NTPase"/>
</dbReference>
<dbReference type="eggNOG" id="COG0645">
    <property type="taxonomic scope" value="Bacteria"/>
</dbReference>
<name>E4TLH6_MARTH</name>
<dbReference type="EMBL" id="CP002349">
    <property type="protein sequence ID" value="ADR21297.1"/>
    <property type="molecule type" value="Genomic_DNA"/>
</dbReference>
<gene>
    <name evidence="1" type="ordered locus">Ftrac_1306</name>
</gene>
<organism evidence="1 2">
    <name type="scientific">Marivirga tractuosa (strain ATCC 23168 / DSM 4126 / NBRC 15989 / NCIMB 1408 / VKM B-1430 / H-43)</name>
    <name type="common">Microscilla tractuosa</name>
    <name type="synonym">Flexibacter tractuosus</name>
    <dbReference type="NCBI Taxonomy" id="643867"/>
    <lineage>
        <taxon>Bacteria</taxon>
        <taxon>Pseudomonadati</taxon>
        <taxon>Bacteroidota</taxon>
        <taxon>Cytophagia</taxon>
        <taxon>Cytophagales</taxon>
        <taxon>Marivirgaceae</taxon>
        <taxon>Marivirga</taxon>
    </lineage>
</organism>
<dbReference type="Proteomes" id="UP000008720">
    <property type="component" value="Chromosome"/>
</dbReference>
<accession>E4TLH6</accession>
<dbReference type="RefSeq" id="WP_013453446.1">
    <property type="nucleotide sequence ID" value="NC_014759.1"/>
</dbReference>